<evidence type="ECO:0000256" key="1">
    <source>
        <dbReference type="SAM" id="MobiDB-lite"/>
    </source>
</evidence>
<protein>
    <submittedName>
        <fullName evidence="3">Uncharacterized protein DUF1329</fullName>
    </submittedName>
</protein>
<evidence type="ECO:0000256" key="2">
    <source>
        <dbReference type="SAM" id="SignalP"/>
    </source>
</evidence>
<feature type="signal peptide" evidence="2">
    <location>
        <begin position="1"/>
        <end position="25"/>
    </location>
</feature>
<accession>A0A4R7JKZ6</accession>
<comment type="caution">
    <text evidence="3">The sequence shown here is derived from an EMBL/GenBank/DDBJ whole genome shotgun (WGS) entry which is preliminary data.</text>
</comment>
<name>A0A4R7JKZ6_9GAMM</name>
<dbReference type="AlphaFoldDB" id="A0A4R7JKZ6"/>
<dbReference type="EMBL" id="SOAX01000007">
    <property type="protein sequence ID" value="TDT37693.1"/>
    <property type="molecule type" value="Genomic_DNA"/>
</dbReference>
<sequence>MSTRRPCCKATLILLLTLSFTPAAAEENAELGEELTPMGAEQASNGDTIPAYEGGFTQTQNSDFAPEDPFQEDKELFRIDQDNVDDYRDHLSPGQVAMIETYDDYFIPVYRTRRTAAYPEAIEEQTMANEGRVKLVENGNGLKNYESATPFPKPENGLEAIWNHITRYRGGSLQRNIARTTPEADGDFTVTRVTEDLAYPTALVDYDPDHHDNILFYYRQKVTAPSRLSGNILLVHETINQLKEPRQSWFYNSGHKRVRKLPGAGYDAQGGGTDGHATADNLDMFNGATDRYEWELKGKKEMFIPYNAYQLADRDLSYDDIIQAGHINPELARYERHRVWHVRATLKDDKSHVYSRRDFYIDEDSWQIAVVDHYDGRGELWRVAEAHMLQLPEPKVPAYAFEALYDLRSGRYVLNGLTNEEENPYQFDKQYRYRQFTPAALRRSHR</sequence>
<keyword evidence="2" id="KW-0732">Signal</keyword>
<evidence type="ECO:0000313" key="3">
    <source>
        <dbReference type="EMBL" id="TDT37693.1"/>
    </source>
</evidence>
<reference evidence="3 4" key="1">
    <citation type="submission" date="2019-03" db="EMBL/GenBank/DDBJ databases">
        <title>Genomic Encyclopedia of Type Strains, Phase IV (KMG-IV): sequencing the most valuable type-strain genomes for metagenomic binning, comparative biology and taxonomic classification.</title>
        <authorList>
            <person name="Goeker M."/>
        </authorList>
    </citation>
    <scope>NUCLEOTIDE SEQUENCE [LARGE SCALE GENOMIC DNA]</scope>
    <source>
        <strain evidence="3 4">DSM 15505</strain>
    </source>
</reference>
<gene>
    <name evidence="3" type="ORF">DES49_2650</name>
</gene>
<dbReference type="CDD" id="cd16329">
    <property type="entry name" value="LolA_like"/>
    <property type="match status" value="1"/>
</dbReference>
<keyword evidence="4" id="KW-1185">Reference proteome</keyword>
<feature type="region of interest" description="Disordered" evidence="1">
    <location>
        <begin position="39"/>
        <end position="68"/>
    </location>
</feature>
<feature type="chain" id="PRO_5020283466" evidence="2">
    <location>
        <begin position="26"/>
        <end position="446"/>
    </location>
</feature>
<organism evidence="3 4">
    <name type="scientific">Halospina denitrificans</name>
    <dbReference type="NCBI Taxonomy" id="332522"/>
    <lineage>
        <taxon>Bacteria</taxon>
        <taxon>Pseudomonadati</taxon>
        <taxon>Pseudomonadota</taxon>
        <taxon>Gammaproteobacteria</taxon>
        <taxon>Halospina</taxon>
    </lineage>
</organism>
<dbReference type="InterPro" id="IPR010752">
    <property type="entry name" value="DUF1329"/>
</dbReference>
<dbReference type="Pfam" id="PF07044">
    <property type="entry name" value="DUF1329"/>
    <property type="match status" value="1"/>
</dbReference>
<dbReference type="RefSeq" id="WP_133736892.1">
    <property type="nucleotide sequence ID" value="NZ_SOAX01000007.1"/>
</dbReference>
<dbReference type="OrthoDB" id="178023at2"/>
<dbReference type="Proteomes" id="UP000295830">
    <property type="component" value="Unassembled WGS sequence"/>
</dbReference>
<evidence type="ECO:0000313" key="4">
    <source>
        <dbReference type="Proteomes" id="UP000295830"/>
    </source>
</evidence>
<proteinExistence type="predicted"/>
<dbReference type="Gene3D" id="2.50.20.10">
    <property type="entry name" value="Lipoprotein localisation LolA/LolB/LppX"/>
    <property type="match status" value="1"/>
</dbReference>